<dbReference type="Proteomes" id="UP000238196">
    <property type="component" value="Unassembled WGS sequence"/>
</dbReference>
<accession>A0A2S5KKI4</accession>
<evidence type="ECO:0000313" key="3">
    <source>
        <dbReference type="Proteomes" id="UP000238196"/>
    </source>
</evidence>
<protein>
    <submittedName>
        <fullName evidence="2">Uncharacterized protein</fullName>
    </submittedName>
</protein>
<sequence>RMDHEMIRMGKMRGEILFLLFIMARYCGLALTVLVTGLYIFIFIPLSWGNYPVLIQLFYIYLACLAIWGGGYWGMEYITPWLIKHTRPQYELNRR</sequence>
<reference evidence="2 3" key="1">
    <citation type="submission" date="2018-02" db="EMBL/GenBank/DDBJ databases">
        <title>novel marine gammaproteobacteria from coastal saline agro ecosystem.</title>
        <authorList>
            <person name="Krishnan R."/>
            <person name="Ramesh Kumar N."/>
        </authorList>
    </citation>
    <scope>NUCLEOTIDE SEQUENCE [LARGE SCALE GENOMIC DNA]</scope>
    <source>
        <strain evidence="2 3">228</strain>
    </source>
</reference>
<evidence type="ECO:0000313" key="2">
    <source>
        <dbReference type="EMBL" id="PPC75357.1"/>
    </source>
</evidence>
<dbReference type="AlphaFoldDB" id="A0A2S5KKI4"/>
<feature type="transmembrane region" description="Helical" evidence="1">
    <location>
        <begin position="54"/>
        <end position="75"/>
    </location>
</feature>
<organism evidence="2 3">
    <name type="scientific">Proteobacteria bacterium 228</name>
    <dbReference type="NCBI Taxonomy" id="2083153"/>
    <lineage>
        <taxon>Bacteria</taxon>
        <taxon>Pseudomonadati</taxon>
        <taxon>Pseudomonadota</taxon>
    </lineage>
</organism>
<feature type="non-terminal residue" evidence="2">
    <location>
        <position position="95"/>
    </location>
</feature>
<name>A0A2S5KKI4_9PROT</name>
<gene>
    <name evidence="2" type="ORF">C4K68_20995</name>
</gene>
<keyword evidence="1" id="KW-0812">Transmembrane</keyword>
<feature type="transmembrane region" description="Helical" evidence="1">
    <location>
        <begin position="16"/>
        <end position="42"/>
    </location>
</feature>
<proteinExistence type="predicted"/>
<dbReference type="EMBL" id="PRLP01000104">
    <property type="protein sequence ID" value="PPC75357.1"/>
    <property type="molecule type" value="Genomic_DNA"/>
</dbReference>
<comment type="caution">
    <text evidence="2">The sequence shown here is derived from an EMBL/GenBank/DDBJ whole genome shotgun (WGS) entry which is preliminary data.</text>
</comment>
<feature type="non-terminal residue" evidence="2">
    <location>
        <position position="1"/>
    </location>
</feature>
<keyword evidence="1" id="KW-1133">Transmembrane helix</keyword>
<keyword evidence="1" id="KW-0472">Membrane</keyword>
<evidence type="ECO:0000256" key="1">
    <source>
        <dbReference type="SAM" id="Phobius"/>
    </source>
</evidence>